<feature type="transmembrane region" description="Helical" evidence="6">
    <location>
        <begin position="237"/>
        <end position="260"/>
    </location>
</feature>
<evidence type="ECO:0000313" key="7">
    <source>
        <dbReference type="EMBL" id="MBI9114774.1"/>
    </source>
</evidence>
<evidence type="ECO:0000256" key="2">
    <source>
        <dbReference type="ARBA" id="ARBA00022475"/>
    </source>
</evidence>
<name>A0A934ID73_9MICO</name>
<organism evidence="7 8">
    <name type="scientific">Sanguibacter suaedae</name>
    <dbReference type="NCBI Taxonomy" id="2795737"/>
    <lineage>
        <taxon>Bacteria</taxon>
        <taxon>Bacillati</taxon>
        <taxon>Actinomycetota</taxon>
        <taxon>Actinomycetes</taxon>
        <taxon>Micrococcales</taxon>
        <taxon>Sanguibacteraceae</taxon>
        <taxon>Sanguibacter</taxon>
    </lineage>
</organism>
<proteinExistence type="predicted"/>
<dbReference type="EMBL" id="JAEINH010000004">
    <property type="protein sequence ID" value="MBI9114774.1"/>
    <property type="molecule type" value="Genomic_DNA"/>
</dbReference>
<evidence type="ECO:0000256" key="3">
    <source>
        <dbReference type="ARBA" id="ARBA00022692"/>
    </source>
</evidence>
<feature type="transmembrane region" description="Helical" evidence="6">
    <location>
        <begin position="267"/>
        <end position="285"/>
    </location>
</feature>
<dbReference type="GO" id="GO:0005886">
    <property type="term" value="C:plasma membrane"/>
    <property type="evidence" value="ECO:0007669"/>
    <property type="project" value="UniProtKB-SubCell"/>
</dbReference>
<feature type="transmembrane region" description="Helical" evidence="6">
    <location>
        <begin position="51"/>
        <end position="69"/>
    </location>
</feature>
<keyword evidence="8" id="KW-1185">Reference proteome</keyword>
<evidence type="ECO:0000313" key="8">
    <source>
        <dbReference type="Proteomes" id="UP000602087"/>
    </source>
</evidence>
<reference evidence="7" key="1">
    <citation type="submission" date="2020-12" db="EMBL/GenBank/DDBJ databases">
        <title>Sanguibacter suaedae sp. nov., isolated from Suaeda aralocaspica.</title>
        <authorList>
            <person name="Ma Q."/>
        </authorList>
    </citation>
    <scope>NUCLEOTIDE SEQUENCE</scope>
    <source>
        <strain evidence="7">YZGR15</strain>
    </source>
</reference>
<sequence length="321" mass="33872">MSEVIPVPDDRRARRPVRQTVKILFGVLAVGLLVAAVYSQRNEFMEAVSRLAWTTVVLSFVLGLVALFANMMSWRGAMAGVGAPLPMAAAARVFLISQLGKYVPGSVWPVLVQVELTKERGISRVRSTTGALVGMAVGVVTSASVASVLLVTSAQDALDDYWFVLLVVPLGVTALTPPVLRRLLTVAAKATRKEIVPPDLTWRGLLTSSAWSALMWVAFGFHAWVVVRDLLPDGAPGIALTIGAFALAWLVGFLMILAPAGVGVRELALVVALGGALSVPDALALALVSRVLLTVGDAIAGGGALFLARPHRKLHAEIAHE</sequence>
<evidence type="ECO:0000256" key="1">
    <source>
        <dbReference type="ARBA" id="ARBA00004651"/>
    </source>
</evidence>
<keyword evidence="2" id="KW-1003">Cell membrane</keyword>
<evidence type="ECO:0000256" key="4">
    <source>
        <dbReference type="ARBA" id="ARBA00022989"/>
    </source>
</evidence>
<feature type="transmembrane region" description="Helical" evidence="6">
    <location>
        <begin position="161"/>
        <end position="180"/>
    </location>
</feature>
<dbReference type="Pfam" id="PF03706">
    <property type="entry name" value="LPG_synthase_TM"/>
    <property type="match status" value="1"/>
</dbReference>
<dbReference type="RefSeq" id="WP_198733316.1">
    <property type="nucleotide sequence ID" value="NZ_JAEINH010000004.1"/>
</dbReference>
<keyword evidence="5 6" id="KW-0472">Membrane</keyword>
<evidence type="ECO:0000256" key="5">
    <source>
        <dbReference type="ARBA" id="ARBA00023136"/>
    </source>
</evidence>
<feature type="transmembrane region" description="Helical" evidence="6">
    <location>
        <begin position="21"/>
        <end position="39"/>
    </location>
</feature>
<feature type="transmembrane region" description="Helical" evidence="6">
    <location>
        <begin position="130"/>
        <end position="155"/>
    </location>
</feature>
<comment type="subcellular location">
    <subcellularLocation>
        <location evidence="1">Cell membrane</location>
        <topology evidence="1">Multi-pass membrane protein</topology>
    </subcellularLocation>
</comment>
<comment type="caution">
    <text evidence="7">The sequence shown here is derived from an EMBL/GenBank/DDBJ whole genome shotgun (WGS) entry which is preliminary data.</text>
</comment>
<dbReference type="InterPro" id="IPR022791">
    <property type="entry name" value="L-PG_synthase/AglD"/>
</dbReference>
<dbReference type="AlphaFoldDB" id="A0A934ID73"/>
<protein>
    <submittedName>
        <fullName evidence="7">Flippase-like domain-containing protein</fullName>
    </submittedName>
</protein>
<evidence type="ECO:0000256" key="6">
    <source>
        <dbReference type="SAM" id="Phobius"/>
    </source>
</evidence>
<gene>
    <name evidence="7" type="ORF">JAV76_07080</name>
</gene>
<keyword evidence="3 6" id="KW-0812">Transmembrane</keyword>
<feature type="transmembrane region" description="Helical" evidence="6">
    <location>
        <begin position="200"/>
        <end position="225"/>
    </location>
</feature>
<dbReference type="Proteomes" id="UP000602087">
    <property type="component" value="Unassembled WGS sequence"/>
</dbReference>
<keyword evidence="4 6" id="KW-1133">Transmembrane helix</keyword>
<accession>A0A934ID73</accession>